<dbReference type="Pfam" id="PF00561">
    <property type="entry name" value="Abhydrolase_1"/>
    <property type="match status" value="1"/>
</dbReference>
<dbReference type="Gene3D" id="3.40.50.1820">
    <property type="entry name" value="alpha/beta hydrolase"/>
    <property type="match status" value="1"/>
</dbReference>
<dbReference type="Proteomes" id="UP001167796">
    <property type="component" value="Unassembled WGS sequence"/>
</dbReference>
<dbReference type="RefSeq" id="WP_305010835.1">
    <property type="nucleotide sequence ID" value="NZ_JAUQSX010000003.1"/>
</dbReference>
<dbReference type="PRINTS" id="PR00111">
    <property type="entry name" value="ABHYDROLASE"/>
</dbReference>
<sequence>MTQITKYIDTPTRQLAAAGTTFAYRTVGQPGGVPVIYLNHLASNLYNADPRVVDGLAARHHLTLLDYRGVGQSGGTQPDSLAAMATDVVAFIKALGYAQVDIVAFSMGGFIAQEVLEQAPQLVRKLVLAGTGPRGGQGVSNVVGLTYWDMLRGLLTLRDPKFYLFFTQTARGKAAAWQYLARLKERTVNRDEPVGLGVLQKQLKAIVDWGHQPPADLSRFTLPVLIVNGDHDRMVPTPNSYDMARRFPNAELVIYEDAGHGGVF</sequence>
<evidence type="ECO:0000313" key="3">
    <source>
        <dbReference type="Proteomes" id="UP001167796"/>
    </source>
</evidence>
<dbReference type="InterPro" id="IPR029058">
    <property type="entry name" value="AB_hydrolase_fold"/>
</dbReference>
<comment type="caution">
    <text evidence="2">The sequence shown here is derived from an EMBL/GenBank/DDBJ whole genome shotgun (WGS) entry which is preliminary data.</text>
</comment>
<dbReference type="PANTHER" id="PTHR43433">
    <property type="entry name" value="HYDROLASE, ALPHA/BETA FOLD FAMILY PROTEIN"/>
    <property type="match status" value="1"/>
</dbReference>
<feature type="domain" description="AB hydrolase-1" evidence="1">
    <location>
        <begin position="35"/>
        <end position="261"/>
    </location>
</feature>
<protein>
    <submittedName>
        <fullName evidence="2">Alpha/beta hydrolase</fullName>
    </submittedName>
</protein>
<dbReference type="EMBL" id="JAUQSX010000003">
    <property type="protein sequence ID" value="MDO7846146.1"/>
    <property type="molecule type" value="Genomic_DNA"/>
</dbReference>
<keyword evidence="2" id="KW-0378">Hydrolase</keyword>
<dbReference type="InterPro" id="IPR050471">
    <property type="entry name" value="AB_hydrolase"/>
</dbReference>
<organism evidence="2 3">
    <name type="scientific">Hymenobacter mellowenesis</name>
    <dbReference type="NCBI Taxonomy" id="3063995"/>
    <lineage>
        <taxon>Bacteria</taxon>
        <taxon>Pseudomonadati</taxon>
        <taxon>Bacteroidota</taxon>
        <taxon>Cytophagia</taxon>
        <taxon>Cytophagales</taxon>
        <taxon>Hymenobacteraceae</taxon>
        <taxon>Hymenobacter</taxon>
    </lineage>
</organism>
<dbReference type="SUPFAM" id="SSF53474">
    <property type="entry name" value="alpha/beta-Hydrolases"/>
    <property type="match status" value="1"/>
</dbReference>
<evidence type="ECO:0000313" key="2">
    <source>
        <dbReference type="EMBL" id="MDO7846146.1"/>
    </source>
</evidence>
<dbReference type="InterPro" id="IPR000073">
    <property type="entry name" value="AB_hydrolase_1"/>
</dbReference>
<keyword evidence="3" id="KW-1185">Reference proteome</keyword>
<reference evidence="2" key="1">
    <citation type="submission" date="2023-07" db="EMBL/GenBank/DDBJ databases">
        <authorList>
            <person name="Kim M.K."/>
        </authorList>
    </citation>
    <scope>NUCLEOTIDE SEQUENCE</scope>
    <source>
        <strain evidence="2">M29</strain>
    </source>
</reference>
<evidence type="ECO:0000259" key="1">
    <source>
        <dbReference type="Pfam" id="PF00561"/>
    </source>
</evidence>
<accession>A0ABT9A8H3</accession>
<gene>
    <name evidence="2" type="ORF">Q5H92_07260</name>
</gene>
<proteinExistence type="predicted"/>
<dbReference type="GO" id="GO:0016787">
    <property type="term" value="F:hydrolase activity"/>
    <property type="evidence" value="ECO:0007669"/>
    <property type="project" value="UniProtKB-KW"/>
</dbReference>
<dbReference type="PANTHER" id="PTHR43433:SF5">
    <property type="entry name" value="AB HYDROLASE-1 DOMAIN-CONTAINING PROTEIN"/>
    <property type="match status" value="1"/>
</dbReference>
<name>A0ABT9A8H3_9BACT</name>